<accession>A0ACD3AJ19</accession>
<evidence type="ECO:0000313" key="2">
    <source>
        <dbReference type="Proteomes" id="UP000308600"/>
    </source>
</evidence>
<organism evidence="1 2">
    <name type="scientific">Pluteus cervinus</name>
    <dbReference type="NCBI Taxonomy" id="181527"/>
    <lineage>
        <taxon>Eukaryota</taxon>
        <taxon>Fungi</taxon>
        <taxon>Dikarya</taxon>
        <taxon>Basidiomycota</taxon>
        <taxon>Agaricomycotina</taxon>
        <taxon>Agaricomycetes</taxon>
        <taxon>Agaricomycetidae</taxon>
        <taxon>Agaricales</taxon>
        <taxon>Pluteineae</taxon>
        <taxon>Pluteaceae</taxon>
        <taxon>Pluteus</taxon>
    </lineage>
</organism>
<sequence>MSDGLKLILTPDNPCNTLITDSETGEKIYHVITEHTKDETTTKLKDAVGKQIASWRWRESSADVLTVGESKPQSSSGWLKKTLIPFKATVTFQSANGKEYKWKGNEPGGALQLFDKQNKETPIASFTKSRKYRNRQTDPPTEEFRDASITLDSRGLEIQNEVVLSFLLLERKRRTDETATVSRAEALAIAPGEGLALA</sequence>
<keyword evidence="2" id="KW-1185">Reference proteome</keyword>
<proteinExistence type="predicted"/>
<gene>
    <name evidence="1" type="ORF">BDN72DRAFT_175756</name>
</gene>
<name>A0ACD3AJ19_9AGAR</name>
<protein>
    <submittedName>
        <fullName evidence="1">Uncharacterized protein</fullName>
    </submittedName>
</protein>
<dbReference type="Proteomes" id="UP000308600">
    <property type="component" value="Unassembled WGS sequence"/>
</dbReference>
<evidence type="ECO:0000313" key="1">
    <source>
        <dbReference type="EMBL" id="TFK65898.1"/>
    </source>
</evidence>
<dbReference type="EMBL" id="ML208422">
    <property type="protein sequence ID" value="TFK65898.1"/>
    <property type="molecule type" value="Genomic_DNA"/>
</dbReference>
<reference evidence="1 2" key="1">
    <citation type="journal article" date="2019" name="Nat. Ecol. Evol.">
        <title>Megaphylogeny resolves global patterns of mushroom evolution.</title>
        <authorList>
            <person name="Varga T."/>
            <person name="Krizsan K."/>
            <person name="Foldi C."/>
            <person name="Dima B."/>
            <person name="Sanchez-Garcia M."/>
            <person name="Sanchez-Ramirez S."/>
            <person name="Szollosi G.J."/>
            <person name="Szarkandi J.G."/>
            <person name="Papp V."/>
            <person name="Albert L."/>
            <person name="Andreopoulos W."/>
            <person name="Angelini C."/>
            <person name="Antonin V."/>
            <person name="Barry K.W."/>
            <person name="Bougher N.L."/>
            <person name="Buchanan P."/>
            <person name="Buyck B."/>
            <person name="Bense V."/>
            <person name="Catcheside P."/>
            <person name="Chovatia M."/>
            <person name="Cooper J."/>
            <person name="Damon W."/>
            <person name="Desjardin D."/>
            <person name="Finy P."/>
            <person name="Geml J."/>
            <person name="Haridas S."/>
            <person name="Hughes K."/>
            <person name="Justo A."/>
            <person name="Karasinski D."/>
            <person name="Kautmanova I."/>
            <person name="Kiss B."/>
            <person name="Kocsube S."/>
            <person name="Kotiranta H."/>
            <person name="LaButti K.M."/>
            <person name="Lechner B.E."/>
            <person name="Liimatainen K."/>
            <person name="Lipzen A."/>
            <person name="Lukacs Z."/>
            <person name="Mihaltcheva S."/>
            <person name="Morgado L.N."/>
            <person name="Niskanen T."/>
            <person name="Noordeloos M.E."/>
            <person name="Ohm R.A."/>
            <person name="Ortiz-Santana B."/>
            <person name="Ovrebo C."/>
            <person name="Racz N."/>
            <person name="Riley R."/>
            <person name="Savchenko A."/>
            <person name="Shiryaev A."/>
            <person name="Soop K."/>
            <person name="Spirin V."/>
            <person name="Szebenyi C."/>
            <person name="Tomsovsky M."/>
            <person name="Tulloss R.E."/>
            <person name="Uehling J."/>
            <person name="Grigoriev I.V."/>
            <person name="Vagvolgyi C."/>
            <person name="Papp T."/>
            <person name="Martin F.M."/>
            <person name="Miettinen O."/>
            <person name="Hibbett D.S."/>
            <person name="Nagy L.G."/>
        </authorList>
    </citation>
    <scope>NUCLEOTIDE SEQUENCE [LARGE SCALE GENOMIC DNA]</scope>
    <source>
        <strain evidence="1 2">NL-1719</strain>
    </source>
</reference>